<dbReference type="PANTHER" id="PTHR31739">
    <property type="entry name" value="ENT-COPALYL DIPHOSPHATE SYNTHASE, CHLOROPLASTIC"/>
    <property type="match status" value="1"/>
</dbReference>
<accession>A0AAN7RAR3</accession>
<dbReference type="InterPro" id="IPR050148">
    <property type="entry name" value="Terpene_synthase-like"/>
</dbReference>
<dbReference type="Pfam" id="PF01397">
    <property type="entry name" value="Terpene_synth"/>
    <property type="match status" value="1"/>
</dbReference>
<gene>
    <name evidence="5" type="ORF">SAY86_023966</name>
</gene>
<evidence type="ECO:0000256" key="2">
    <source>
        <dbReference type="ARBA" id="ARBA00022723"/>
    </source>
</evidence>
<evidence type="ECO:0000256" key="1">
    <source>
        <dbReference type="ARBA" id="ARBA00001946"/>
    </source>
</evidence>
<dbReference type="GO" id="GO:0010333">
    <property type="term" value="F:terpene synthase activity"/>
    <property type="evidence" value="ECO:0007669"/>
    <property type="project" value="InterPro"/>
</dbReference>
<dbReference type="SUPFAM" id="SSF48239">
    <property type="entry name" value="Terpenoid cyclases/Protein prenyltransferases"/>
    <property type="match status" value="1"/>
</dbReference>
<dbReference type="GO" id="GO:0016102">
    <property type="term" value="P:diterpenoid biosynthetic process"/>
    <property type="evidence" value="ECO:0007669"/>
    <property type="project" value="TreeGrafter"/>
</dbReference>
<dbReference type="Proteomes" id="UP001346149">
    <property type="component" value="Unassembled WGS sequence"/>
</dbReference>
<dbReference type="AlphaFoldDB" id="A0AAN7RAR3"/>
<keyword evidence="6" id="KW-1185">Reference proteome</keyword>
<dbReference type="EMBL" id="JAXQNO010000008">
    <property type="protein sequence ID" value="KAK4793531.1"/>
    <property type="molecule type" value="Genomic_DNA"/>
</dbReference>
<proteinExistence type="predicted"/>
<sequence>MIALFYYSDVLFTRNDDKRRGFDIASNCRVVPRQPKTPVKSGTGTCYDGLSSSVGETKWQEMLDHGEDIQPESLDNKKNFHRLEDDDEENMLSGFEVIPYEILHKEPTSLLFSLEGMGGLDWEKLLKLQVRMAHFSPPHPPLPMPSCGHGIKDASNTWRKLFTGSMVETTQLSSIYQPLSVFLAMPGNYPVELFERLWVVDRLQRLGISRYFDEEIKVCMDSVQMCSRTSRTAVSSRPSGGSRQRE</sequence>
<feature type="domain" description="Terpene synthase N-terminal" evidence="4">
    <location>
        <begin position="181"/>
        <end position="229"/>
    </location>
</feature>
<dbReference type="InterPro" id="IPR001906">
    <property type="entry name" value="Terpene_synth_N"/>
</dbReference>
<protein>
    <recommendedName>
        <fullName evidence="4">Terpene synthase N-terminal domain-containing protein</fullName>
    </recommendedName>
</protein>
<comment type="caution">
    <text evidence="5">The sequence shown here is derived from an EMBL/GenBank/DDBJ whole genome shotgun (WGS) entry which is preliminary data.</text>
</comment>
<dbReference type="GO" id="GO:0000287">
    <property type="term" value="F:magnesium ion binding"/>
    <property type="evidence" value="ECO:0007669"/>
    <property type="project" value="TreeGrafter"/>
</dbReference>
<comment type="cofactor">
    <cofactor evidence="1">
        <name>Mg(2+)</name>
        <dbReference type="ChEBI" id="CHEBI:18420"/>
    </cofactor>
</comment>
<evidence type="ECO:0000256" key="3">
    <source>
        <dbReference type="ARBA" id="ARBA00022842"/>
    </source>
</evidence>
<dbReference type="PANTHER" id="PTHR31739:SF4">
    <property type="entry name" value="ENT-COPALYL DIPHOSPHATE SYNTHASE, CHLOROPLASTIC"/>
    <property type="match status" value="1"/>
</dbReference>
<evidence type="ECO:0000259" key="4">
    <source>
        <dbReference type="Pfam" id="PF01397"/>
    </source>
</evidence>
<evidence type="ECO:0000313" key="5">
    <source>
        <dbReference type="EMBL" id="KAK4793531.1"/>
    </source>
</evidence>
<keyword evidence="2" id="KW-0479">Metal-binding</keyword>
<dbReference type="InterPro" id="IPR036965">
    <property type="entry name" value="Terpene_synth_N_sf"/>
</dbReference>
<dbReference type="InterPro" id="IPR008930">
    <property type="entry name" value="Terpenoid_cyclase/PrenylTrfase"/>
</dbReference>
<organism evidence="5 6">
    <name type="scientific">Trapa natans</name>
    <name type="common">Water chestnut</name>
    <dbReference type="NCBI Taxonomy" id="22666"/>
    <lineage>
        <taxon>Eukaryota</taxon>
        <taxon>Viridiplantae</taxon>
        <taxon>Streptophyta</taxon>
        <taxon>Embryophyta</taxon>
        <taxon>Tracheophyta</taxon>
        <taxon>Spermatophyta</taxon>
        <taxon>Magnoliopsida</taxon>
        <taxon>eudicotyledons</taxon>
        <taxon>Gunneridae</taxon>
        <taxon>Pentapetalae</taxon>
        <taxon>rosids</taxon>
        <taxon>malvids</taxon>
        <taxon>Myrtales</taxon>
        <taxon>Lythraceae</taxon>
        <taxon>Trapa</taxon>
    </lineage>
</organism>
<name>A0AAN7RAR3_TRANT</name>
<reference evidence="5 6" key="1">
    <citation type="journal article" date="2023" name="Hortic Res">
        <title>Pangenome of water caltrop reveals structural variations and asymmetric subgenome divergence after allopolyploidization.</title>
        <authorList>
            <person name="Zhang X."/>
            <person name="Chen Y."/>
            <person name="Wang L."/>
            <person name="Yuan Y."/>
            <person name="Fang M."/>
            <person name="Shi L."/>
            <person name="Lu R."/>
            <person name="Comes H.P."/>
            <person name="Ma Y."/>
            <person name="Chen Y."/>
            <person name="Huang G."/>
            <person name="Zhou Y."/>
            <person name="Zheng Z."/>
            <person name="Qiu Y."/>
        </authorList>
    </citation>
    <scope>NUCLEOTIDE SEQUENCE [LARGE SCALE GENOMIC DNA]</scope>
    <source>
        <strain evidence="5">F231</strain>
    </source>
</reference>
<evidence type="ECO:0000313" key="6">
    <source>
        <dbReference type="Proteomes" id="UP001346149"/>
    </source>
</evidence>
<dbReference type="Gene3D" id="1.50.10.130">
    <property type="entry name" value="Terpene synthase, N-terminal domain"/>
    <property type="match status" value="1"/>
</dbReference>
<keyword evidence="3" id="KW-0460">Magnesium</keyword>